<evidence type="ECO:0000256" key="10">
    <source>
        <dbReference type="ARBA" id="ARBA00023304"/>
    </source>
</evidence>
<dbReference type="GO" id="GO:0008652">
    <property type="term" value="P:amino acid biosynthetic process"/>
    <property type="evidence" value="ECO:0007669"/>
    <property type="project" value="UniProtKB-ARBA"/>
</dbReference>
<keyword evidence="10" id="KW-0028">Amino-acid biosynthesis</keyword>
<dbReference type="PANTHER" id="PTHR42743">
    <property type="entry name" value="AMINO-ACID AMINOTRANSFERASE"/>
    <property type="match status" value="1"/>
</dbReference>
<evidence type="ECO:0000256" key="7">
    <source>
        <dbReference type="ARBA" id="ARBA00013053"/>
    </source>
</evidence>
<dbReference type="InterPro" id="IPR050571">
    <property type="entry name" value="Class-IV_PLP-Dep_Aminotrnsfr"/>
</dbReference>
<name>A0A368EJS0_9PROT</name>
<dbReference type="EMBL" id="QOQK01000023">
    <property type="protein sequence ID" value="RCL83936.1"/>
    <property type="molecule type" value="Genomic_DNA"/>
</dbReference>
<comment type="catalytic activity">
    <reaction evidence="13">
        <text>L-leucine + 2-oxoglutarate = 4-methyl-2-oxopentanoate + L-glutamate</text>
        <dbReference type="Rhea" id="RHEA:18321"/>
        <dbReference type="ChEBI" id="CHEBI:16810"/>
        <dbReference type="ChEBI" id="CHEBI:17865"/>
        <dbReference type="ChEBI" id="CHEBI:29985"/>
        <dbReference type="ChEBI" id="CHEBI:57427"/>
        <dbReference type="EC" id="2.6.1.42"/>
    </reaction>
</comment>
<dbReference type="GO" id="GO:0005829">
    <property type="term" value="C:cytosol"/>
    <property type="evidence" value="ECO:0007669"/>
    <property type="project" value="TreeGrafter"/>
</dbReference>
<evidence type="ECO:0000256" key="5">
    <source>
        <dbReference type="ARBA" id="ARBA00005072"/>
    </source>
</evidence>
<dbReference type="InterPro" id="IPR043131">
    <property type="entry name" value="BCAT-like_N"/>
</dbReference>
<accession>A0A368EJS0</accession>
<comment type="catalytic activity">
    <reaction evidence="11">
        <text>L-valine + 2-oxoglutarate = 3-methyl-2-oxobutanoate + L-glutamate</text>
        <dbReference type="Rhea" id="RHEA:24813"/>
        <dbReference type="ChEBI" id="CHEBI:11851"/>
        <dbReference type="ChEBI" id="CHEBI:16810"/>
        <dbReference type="ChEBI" id="CHEBI:29985"/>
        <dbReference type="ChEBI" id="CHEBI:57762"/>
        <dbReference type="EC" id="2.6.1.42"/>
    </reaction>
</comment>
<comment type="similarity">
    <text evidence="6">Belongs to the class-IV pyridoxal-phosphate-dependent aminotransferase family.</text>
</comment>
<organism evidence="14 15">
    <name type="scientific">PS1 clade bacterium</name>
    <dbReference type="NCBI Taxonomy" id="2175152"/>
    <lineage>
        <taxon>Bacteria</taxon>
        <taxon>Pseudomonadati</taxon>
        <taxon>Pseudomonadota</taxon>
        <taxon>Alphaproteobacteria</taxon>
        <taxon>PS1 clade</taxon>
    </lineage>
</organism>
<evidence type="ECO:0000313" key="14">
    <source>
        <dbReference type="EMBL" id="RCL83936.1"/>
    </source>
</evidence>
<evidence type="ECO:0000256" key="8">
    <source>
        <dbReference type="ARBA" id="ARBA00014472"/>
    </source>
</evidence>
<comment type="pathway">
    <text evidence="3">Amino-acid biosynthesis; L-isoleucine biosynthesis; L-isoleucine from 2-oxobutanoate: step 4/4.</text>
</comment>
<evidence type="ECO:0000256" key="1">
    <source>
        <dbReference type="ARBA" id="ARBA00001933"/>
    </source>
</evidence>
<comment type="pathway">
    <text evidence="5">Amino-acid biosynthesis; L-leucine biosynthesis; L-leucine from 3-methyl-2-oxobutanoate: step 4/4.</text>
</comment>
<dbReference type="NCBIfam" id="NF005209">
    <property type="entry name" value="PRK06680.1"/>
    <property type="match status" value="1"/>
</dbReference>
<dbReference type="PANTHER" id="PTHR42743:SF11">
    <property type="entry name" value="AMINODEOXYCHORISMATE LYASE"/>
    <property type="match status" value="1"/>
</dbReference>
<evidence type="ECO:0000256" key="3">
    <source>
        <dbReference type="ARBA" id="ARBA00004824"/>
    </source>
</evidence>
<evidence type="ECO:0000256" key="11">
    <source>
        <dbReference type="ARBA" id="ARBA00048212"/>
    </source>
</evidence>
<keyword evidence="9" id="KW-0663">Pyridoxal phosphate</keyword>
<keyword evidence="14" id="KW-0032">Aminotransferase</keyword>
<dbReference type="Gene3D" id="3.20.10.10">
    <property type="entry name" value="D-amino Acid Aminotransferase, subunit A, domain 2"/>
    <property type="match status" value="1"/>
</dbReference>
<evidence type="ECO:0000256" key="4">
    <source>
        <dbReference type="ARBA" id="ARBA00004931"/>
    </source>
</evidence>
<dbReference type="InterPro" id="IPR043132">
    <property type="entry name" value="BCAT-like_C"/>
</dbReference>
<comment type="pathway">
    <text evidence="4">Amino-acid biosynthesis; L-valine biosynthesis; L-valine from pyruvate: step 4/4.</text>
</comment>
<keyword evidence="10" id="KW-0100">Branched-chain amino acid biosynthesis</keyword>
<dbReference type="GO" id="GO:0052656">
    <property type="term" value="F:L-isoleucine-2-oxoglutarate transaminase activity"/>
    <property type="evidence" value="ECO:0007669"/>
    <property type="project" value="RHEA"/>
</dbReference>
<gene>
    <name evidence="14" type="ORF">DBW64_04755</name>
</gene>
<dbReference type="EC" id="2.6.1.42" evidence="7"/>
<comment type="function">
    <text evidence="2">Acts on leucine, isoleucine and valine.</text>
</comment>
<dbReference type="FunFam" id="3.20.10.10:FF:000002">
    <property type="entry name" value="D-alanine aminotransferase"/>
    <property type="match status" value="1"/>
</dbReference>
<reference evidence="14 15" key="1">
    <citation type="journal article" date="2018" name="Microbiome">
        <title>Fine metagenomic profile of the Mediterranean stratified and mixed water columns revealed by assembly and recruitment.</title>
        <authorList>
            <person name="Haro-Moreno J.M."/>
            <person name="Lopez-Perez M."/>
            <person name="De La Torre J.R."/>
            <person name="Picazo A."/>
            <person name="Camacho A."/>
            <person name="Rodriguez-Valera F."/>
        </authorList>
    </citation>
    <scope>NUCLEOTIDE SEQUENCE [LARGE SCALE GENOMIC DNA]</scope>
    <source>
        <strain evidence="14">MED-G50</strain>
    </source>
</reference>
<dbReference type="Proteomes" id="UP000252289">
    <property type="component" value="Unassembled WGS sequence"/>
</dbReference>
<comment type="catalytic activity">
    <reaction evidence="12">
        <text>L-isoleucine + 2-oxoglutarate = (S)-3-methyl-2-oxopentanoate + L-glutamate</text>
        <dbReference type="Rhea" id="RHEA:24801"/>
        <dbReference type="ChEBI" id="CHEBI:16810"/>
        <dbReference type="ChEBI" id="CHEBI:29985"/>
        <dbReference type="ChEBI" id="CHEBI:35146"/>
        <dbReference type="ChEBI" id="CHEBI:58045"/>
        <dbReference type="EC" id="2.6.1.42"/>
    </reaction>
</comment>
<evidence type="ECO:0000256" key="13">
    <source>
        <dbReference type="ARBA" id="ARBA00049229"/>
    </source>
</evidence>
<evidence type="ECO:0000256" key="6">
    <source>
        <dbReference type="ARBA" id="ARBA00009320"/>
    </source>
</evidence>
<dbReference type="GO" id="GO:0052654">
    <property type="term" value="F:L-leucine-2-oxoglutarate transaminase activity"/>
    <property type="evidence" value="ECO:0007669"/>
    <property type="project" value="RHEA"/>
</dbReference>
<keyword evidence="14" id="KW-0808">Transferase</keyword>
<evidence type="ECO:0000256" key="9">
    <source>
        <dbReference type="ARBA" id="ARBA00022898"/>
    </source>
</evidence>
<comment type="cofactor">
    <cofactor evidence="1">
        <name>pyridoxal 5'-phosphate</name>
        <dbReference type="ChEBI" id="CHEBI:597326"/>
    </cofactor>
</comment>
<dbReference type="Gene3D" id="3.30.470.10">
    <property type="match status" value="1"/>
</dbReference>
<dbReference type="GO" id="GO:0009082">
    <property type="term" value="P:branched-chain amino acid biosynthetic process"/>
    <property type="evidence" value="ECO:0007669"/>
    <property type="project" value="UniProtKB-KW"/>
</dbReference>
<proteinExistence type="inferred from homology"/>
<sequence>MTRIAYVDGAYLPFDQAGVHIEDRGYQFADGIYEVFALIDGEMLDVEAHLKRLNLSLDKINLPSPVSTAALLVILKETIRANNIRDGLVYMQITRGRAARNHAYPAITRPVLSVTVRPINEAHRRHVAEAGIKVISSEDQRWKRCDIKSISLLPNVMAKQAAVEAGAQEAWMIDGQGFVTEGASTTAWIVDEAGKLRTRPLTNDILDGITREMLLLLINELKLELDETPFTISEAYSSKEAFSTASSLIVMPIIEIDGHKIGNGSPGQITTQLLQNYKISNS</sequence>
<dbReference type="Pfam" id="PF01063">
    <property type="entry name" value="Aminotran_4"/>
    <property type="match status" value="1"/>
</dbReference>
<evidence type="ECO:0000256" key="12">
    <source>
        <dbReference type="ARBA" id="ARBA00048798"/>
    </source>
</evidence>
<evidence type="ECO:0000313" key="15">
    <source>
        <dbReference type="Proteomes" id="UP000252289"/>
    </source>
</evidence>
<protein>
    <recommendedName>
        <fullName evidence="8">Probable branched-chain-amino-acid aminotransferase</fullName>
        <ecNumber evidence="7">2.6.1.42</ecNumber>
    </recommendedName>
</protein>
<dbReference type="InterPro" id="IPR036038">
    <property type="entry name" value="Aminotransferase-like"/>
</dbReference>
<comment type="caution">
    <text evidence="14">The sequence shown here is derived from an EMBL/GenBank/DDBJ whole genome shotgun (WGS) entry which is preliminary data.</text>
</comment>
<dbReference type="SUPFAM" id="SSF56752">
    <property type="entry name" value="D-aminoacid aminotransferase-like PLP-dependent enzymes"/>
    <property type="match status" value="1"/>
</dbReference>
<dbReference type="GO" id="GO:0052655">
    <property type="term" value="F:L-valine-2-oxoglutarate transaminase activity"/>
    <property type="evidence" value="ECO:0007669"/>
    <property type="project" value="RHEA"/>
</dbReference>
<dbReference type="InterPro" id="IPR001544">
    <property type="entry name" value="Aminotrans_IV"/>
</dbReference>
<evidence type="ECO:0000256" key="2">
    <source>
        <dbReference type="ARBA" id="ARBA00003109"/>
    </source>
</evidence>
<dbReference type="AlphaFoldDB" id="A0A368EJS0"/>